<dbReference type="Gene3D" id="2.80.10.50">
    <property type="match status" value="1"/>
</dbReference>
<evidence type="ECO:0000256" key="5">
    <source>
        <dbReference type="SAM" id="MobiDB-lite"/>
    </source>
</evidence>
<sequence>MIRCESRCGSDEVHCGKPASESEVLCVFRMSDSEDSDLEEGQDVMRHQTKIVYQGQFPYIHIEPPDVIYERWSKIKPEVKKLLGRLMHVSVFWWHILLRQQDNHPTTFWAVEMGFLDSNVSNDLSLKRLEKIEILESILDAMERGLSQPDMKRKARAVVSLSRLFSMEEDCLASAFSWLLDSGAPDIRQKLLDLGSMEIRYRTLCFIFNEYSRYLQVTSCSKKKAIEELKSEPDPWTYSKSEDMKNKGNEQFQKKKYDLALKWYTKAIKYHPSNHILYGNRALCYIRSEKYLKALGDGKRAIILQPDWAKGHYRFCDALFYLGEHQKALTANRVAQDACGADPEGQKDLQQQQERFQTELQESKEMKTKKTETKKTSSKTRGDSSAPHQRSSRQPEVLESSQSENRRDQDDAAGNSGAGVHAEGRTDRLKDTKSDMSPRKTKKGSSGVPEKPAVRSKHAPVPDRPSPPAEDESEAERRKRFCAAVQEAHTALSDQRCRNAQQSFSVALRILESSGTSELGLTELDRSVLMYGYAVALLEIGQPEELAEAQRLFTKLESSERKFQLLVHYGLGRVYLKENRFAKALECFINAQLMIQRRITPGKLTWPTTKTTVEETQPASLKEHLENFIEVCKFPPKADAVCRYQHCLSHTVEIYFSDPDFKGFIQLICCQSCRVEFHMSCWKKLKTLSFSDKSDKDFLKDLCFTPDCGGQVCHIVIYGLTGLIKCEFKTSIPKIKPAGRLRIKQQCTSIKKLKSKNDRKLWRKQHKLATLSACQERKEVTAADAPKDPTAERESPRDCIYKDRVLHQIHDNKGLFKEESVNISCILDHLRPWLDLFESKGHESVLNSRRDPGPLWELVDLLLESRNRVWARVFIETLGSTLHIKPRLQLWAQQLDNAGLKAAESFISRYSSHLEDLDLKPLLTFTPLQETLIEKFGTVPELFDRDGLTVMEYLRQAPAKEMRLFIWTLESNRERYHSCHAILDQYFEDDAVCLVIKKTDDDEHMSSVFKSKNRHRKKKQKELKSVIVLSGVRGGHSRDEDEEDELFSEEDALMFLNALDPFSVPEHLRGQLEEFEEQYAGSPHRSHYERILDNNPDPTKESLYDYFAQILEEHGPLCASDPLMVGELENFPPEAQQKITDAGGLKSFLLESLRFVMMDELIGLMKHAVSLTDTLPPSHLNPSAEEFWPHADASLITAPPYDHRDESVFSDPFLLLPDPYVFECPVTDEEYLAADLLEHTPASEQREDKHTAVCVRDLAEHTDVSINTEPYVSFERNSGDMLQKEKQRLQRLKEIQQMKEDHEAVQQRRAEEISALQEETQQITLRMQIAGTELSMFQQKLEEVVRKDQQEKKENQETLRTLKMEIRDLADLHESLTRDISAKNKEYQAELERFLDINNQCASERSSLEEEIKRFRDACVKAQRRSTTAQLCVARSRCEHALRWLRMSVSEGKMMVQHLTEASLSVRSAALLSAVDDWKRHVCDAEDKLSRTQTEFELQLDQVKKGARLSSLPAISVPSVPPAPAVPVILPPPVPQPSGSHFYGPYGSLPAARTPTPTGRSTPQPADRLPEEPVSHRPPAPQHLSVYDRILERLHMMFPHYSRTLLKDDSVPEIHLYPSSSQTVRLHSASDLTGAPVLLSDLCVRTGCWLVYEQPGFSGRSAVLETDGRVTPLLQNSLLSCVKSLRPLKMGGLQVSRPLDPKVVLFEEPQFQGGFRELLDHAPRLTDSAASLRVTGGIWVAFSSEGFRGHQCVLEEGEYTDCTRLFGGTELWIQSLRCVQTDFLEPAVSLKMSGEDIDVHQEIPDLQETHGLCVKSGVWVAYSERCFTGQQYVLEKGHYPGLLDWGDGRSSARSLRPIHREVCRITEPKFLLRVYSQTRFCGQSREFESGVPDCGVPGVASLRVIRGSWLLFDEERYSGNQYILGEGHYPDLTSCGCTSTAIKSLKPIPYSFAEPSVSLFSLSGFEGLEDSLCSDAENMSHFFIQSLRVHSGLWVAYEYALFKGRQMLLQQGGYPVWAEHSGWDTIGSLKPLRQPKAYIQLRSRALGSVLTSESLPDGSFPAKLFLSPADRSLDTQRWIFTHGLLKNTARMGCLSVIGAKACAGAPVALWEEHGRINQRWSLNEDGSICSHLNRSLALDLRGGCGVDRDHLILSPLHADSVTQTWDIDVL</sequence>
<dbReference type="InterPro" id="IPR043866">
    <property type="entry name" value="TTC3/DZIP3_dom"/>
</dbReference>
<dbReference type="Ensembl" id="ENSCCRT00000142340.1">
    <property type="protein sequence ID" value="ENSCCRP00000148798.1"/>
    <property type="gene ID" value="ENSCCRG00000031698.2"/>
</dbReference>
<dbReference type="PANTHER" id="PTHR17550:SF8">
    <property type="entry name" value="RING-TYPE E3 UBIQUITIN TRANSFERASE"/>
    <property type="match status" value="1"/>
</dbReference>
<evidence type="ECO:0000256" key="4">
    <source>
        <dbReference type="SAM" id="Coils"/>
    </source>
</evidence>
<dbReference type="SUPFAM" id="SSF48452">
    <property type="entry name" value="TPR-like"/>
    <property type="match status" value="2"/>
</dbReference>
<comment type="similarity">
    <text evidence="1">Belongs to the beta/gamma-crystallin family.</text>
</comment>
<evidence type="ECO:0000256" key="3">
    <source>
        <dbReference type="PROSITE-ProRule" id="PRU00339"/>
    </source>
</evidence>
<dbReference type="PROSITE" id="PS50231">
    <property type="entry name" value="RICIN_B_LECTIN"/>
    <property type="match status" value="1"/>
</dbReference>
<dbReference type="SMART" id="SM00458">
    <property type="entry name" value="RICIN"/>
    <property type="match status" value="1"/>
</dbReference>
<reference evidence="7" key="1">
    <citation type="submission" date="2025-08" db="UniProtKB">
        <authorList>
            <consortium name="Ensembl"/>
        </authorList>
    </citation>
    <scope>IDENTIFICATION</scope>
</reference>
<dbReference type="InterPro" id="IPR001064">
    <property type="entry name" value="Beta/gamma_crystallin"/>
</dbReference>
<feature type="compositionally biased region" description="Polar residues" evidence="5">
    <location>
        <begin position="386"/>
        <end position="403"/>
    </location>
</feature>
<keyword evidence="3" id="KW-0802">TPR repeat</keyword>
<dbReference type="InterPro" id="IPR011990">
    <property type="entry name" value="TPR-like_helical_dom_sf"/>
</dbReference>
<feature type="coiled-coil region" evidence="4">
    <location>
        <begin position="1338"/>
        <end position="1425"/>
    </location>
</feature>
<dbReference type="Pfam" id="PF00652">
    <property type="entry name" value="Ricin_B_lectin"/>
    <property type="match status" value="1"/>
</dbReference>
<evidence type="ECO:0000313" key="8">
    <source>
        <dbReference type="Proteomes" id="UP001108240"/>
    </source>
</evidence>
<dbReference type="Pfam" id="PF24812">
    <property type="entry name" value="WHD_TTC3"/>
    <property type="match status" value="1"/>
</dbReference>
<feature type="domain" description="Beta/gamma crystallin 'Greek key'" evidence="6">
    <location>
        <begin position="1701"/>
        <end position="1736"/>
    </location>
</feature>
<keyword evidence="4" id="KW-0175">Coiled coil</keyword>
<dbReference type="SMART" id="SM00247">
    <property type="entry name" value="XTALbg"/>
    <property type="match status" value="5"/>
</dbReference>
<dbReference type="InterPro" id="IPR011024">
    <property type="entry name" value="G_crystallin-like"/>
</dbReference>
<dbReference type="PROSITE" id="PS50915">
    <property type="entry name" value="CRYSTALLIN_BETA_GAMMA"/>
    <property type="match status" value="6"/>
</dbReference>
<dbReference type="SMART" id="SM00028">
    <property type="entry name" value="TPR"/>
    <property type="match status" value="3"/>
</dbReference>
<dbReference type="Pfam" id="PF19179">
    <property type="entry name" value="TTC3_DZIP3_dom"/>
    <property type="match status" value="1"/>
</dbReference>
<dbReference type="SUPFAM" id="SSF50370">
    <property type="entry name" value="Ricin B-like lectins"/>
    <property type="match status" value="1"/>
</dbReference>
<dbReference type="GeneTree" id="ENSGT00940000154465"/>
<dbReference type="PROSITE" id="PS50005">
    <property type="entry name" value="TPR"/>
    <property type="match status" value="1"/>
</dbReference>
<dbReference type="InterPro" id="IPR056872">
    <property type="entry name" value="TTC3/DZIP3-like_helical"/>
</dbReference>
<dbReference type="SUPFAM" id="SSF49695">
    <property type="entry name" value="gamma-Crystallin-like"/>
    <property type="match status" value="3"/>
</dbReference>
<feature type="compositionally biased region" description="Basic and acidic residues" evidence="5">
    <location>
        <begin position="422"/>
        <end position="438"/>
    </location>
</feature>
<feature type="domain" description="Beta/gamma crystallin 'Greek key'" evidence="6">
    <location>
        <begin position="1992"/>
        <end position="2033"/>
    </location>
</feature>
<keyword evidence="2" id="KW-0677">Repeat</keyword>
<keyword evidence="8" id="KW-1185">Reference proteome</keyword>
<feature type="region of interest" description="Disordered" evidence="5">
    <location>
        <begin position="359"/>
        <end position="478"/>
    </location>
</feature>
<feature type="domain" description="Beta/gamma crystallin 'Greek key'" evidence="6">
    <location>
        <begin position="1817"/>
        <end position="1859"/>
    </location>
</feature>
<feature type="compositionally biased region" description="Polar residues" evidence="5">
    <location>
        <begin position="1555"/>
        <end position="1564"/>
    </location>
</feature>
<evidence type="ECO:0000313" key="7">
    <source>
        <dbReference type="Ensembl" id="ENSCCRP00000148798.1"/>
    </source>
</evidence>
<dbReference type="Pfam" id="PF24525">
    <property type="entry name" value="TTC3"/>
    <property type="match status" value="1"/>
</dbReference>
<name>A0A9J8AWE2_CYPCA</name>
<evidence type="ECO:0000256" key="2">
    <source>
        <dbReference type="ARBA" id="ARBA00022737"/>
    </source>
</evidence>
<dbReference type="InterPro" id="IPR056871">
    <property type="entry name" value="WH_TTC3"/>
</dbReference>
<feature type="repeat" description="TPR" evidence="3">
    <location>
        <begin position="241"/>
        <end position="274"/>
    </location>
</feature>
<feature type="domain" description="Beta/gamma crystallin 'Greek key'" evidence="6">
    <location>
        <begin position="1737"/>
        <end position="1780"/>
    </location>
</feature>
<organism evidence="7 8">
    <name type="scientific">Cyprinus carpio carpio</name>
    <dbReference type="NCBI Taxonomy" id="630221"/>
    <lineage>
        <taxon>Eukaryota</taxon>
        <taxon>Metazoa</taxon>
        <taxon>Chordata</taxon>
        <taxon>Craniata</taxon>
        <taxon>Vertebrata</taxon>
        <taxon>Euteleostomi</taxon>
        <taxon>Actinopterygii</taxon>
        <taxon>Neopterygii</taxon>
        <taxon>Teleostei</taxon>
        <taxon>Ostariophysi</taxon>
        <taxon>Cypriniformes</taxon>
        <taxon>Cyprinidae</taxon>
        <taxon>Cyprininae</taxon>
        <taxon>Cyprinus</taxon>
    </lineage>
</organism>
<evidence type="ECO:0000256" key="1">
    <source>
        <dbReference type="ARBA" id="ARBA00009646"/>
    </source>
</evidence>
<dbReference type="Proteomes" id="UP001108240">
    <property type="component" value="Unplaced"/>
</dbReference>
<protein>
    <submittedName>
        <fullName evidence="7">Tetratricopeptide repeat domain 3</fullName>
    </submittedName>
</protein>
<dbReference type="Gene3D" id="1.25.40.10">
    <property type="entry name" value="Tetratricopeptide repeat domain"/>
    <property type="match status" value="2"/>
</dbReference>
<dbReference type="InterPro" id="IPR000772">
    <property type="entry name" value="Ricin_B_lectin"/>
</dbReference>
<feature type="compositionally biased region" description="Basic and acidic residues" evidence="5">
    <location>
        <begin position="361"/>
        <end position="375"/>
    </location>
</feature>
<dbReference type="PANTHER" id="PTHR17550">
    <property type="entry name" value="E3 UBIQUITIN-PROTEIN LIGASE TTC3"/>
    <property type="match status" value="1"/>
</dbReference>
<proteinExistence type="inferred from homology"/>
<dbReference type="Pfam" id="PF00030">
    <property type="entry name" value="Crystall"/>
    <property type="match status" value="4"/>
</dbReference>
<feature type="region of interest" description="Disordered" evidence="5">
    <location>
        <begin position="1543"/>
        <end position="1581"/>
    </location>
</feature>
<reference evidence="7" key="2">
    <citation type="submission" date="2025-09" db="UniProtKB">
        <authorList>
            <consortium name="Ensembl"/>
        </authorList>
    </citation>
    <scope>IDENTIFICATION</scope>
</reference>
<evidence type="ECO:0000259" key="6">
    <source>
        <dbReference type="PROSITE" id="PS50915"/>
    </source>
</evidence>
<dbReference type="InterPro" id="IPR019734">
    <property type="entry name" value="TPR_rpt"/>
</dbReference>
<accession>A0A9J8AWE2</accession>
<feature type="domain" description="Beta/gamma crystallin 'Greek key'" evidence="6">
    <location>
        <begin position="1907"/>
        <end position="1949"/>
    </location>
</feature>
<dbReference type="Gene3D" id="2.60.20.10">
    <property type="entry name" value="Crystallins"/>
    <property type="match status" value="4"/>
</dbReference>
<feature type="domain" description="Beta/gamma crystallin 'Greek key'" evidence="6">
    <location>
        <begin position="1647"/>
        <end position="1689"/>
    </location>
</feature>
<dbReference type="InterPro" id="IPR035992">
    <property type="entry name" value="Ricin_B-like_lectins"/>
</dbReference>